<evidence type="ECO:0000256" key="3">
    <source>
        <dbReference type="SAM" id="Coils"/>
    </source>
</evidence>
<dbReference type="SUPFAM" id="SSF53335">
    <property type="entry name" value="S-adenosyl-L-methionine-dependent methyltransferases"/>
    <property type="match status" value="1"/>
</dbReference>
<dbReference type="PROSITE" id="PS50123">
    <property type="entry name" value="CHER"/>
    <property type="match status" value="1"/>
</dbReference>
<protein>
    <recommendedName>
        <fullName evidence="2">histidine kinase</fullName>
        <ecNumber evidence="2">2.7.13.3</ecNumber>
    </recommendedName>
</protein>
<dbReference type="SUPFAM" id="SSF47384">
    <property type="entry name" value="Homodimeric domain of signal transducing histidine kinase"/>
    <property type="match status" value="1"/>
</dbReference>
<dbReference type="Proteomes" id="UP000622317">
    <property type="component" value="Unassembled WGS sequence"/>
</dbReference>
<keyword evidence="8" id="KW-1185">Reference proteome</keyword>
<dbReference type="InterPro" id="IPR022642">
    <property type="entry name" value="CheR_C"/>
</dbReference>
<dbReference type="PANTHER" id="PTHR24422">
    <property type="entry name" value="CHEMOTAXIS PROTEIN METHYLTRANSFERASE"/>
    <property type="match status" value="1"/>
</dbReference>
<dbReference type="Pfam" id="PF13596">
    <property type="entry name" value="PAS_10"/>
    <property type="match status" value="1"/>
</dbReference>
<dbReference type="GO" id="GO:0005737">
    <property type="term" value="C:cytoplasm"/>
    <property type="evidence" value="ECO:0007669"/>
    <property type="project" value="InterPro"/>
</dbReference>
<dbReference type="Pfam" id="PF01739">
    <property type="entry name" value="CheR"/>
    <property type="match status" value="1"/>
</dbReference>
<dbReference type="InterPro" id="IPR036097">
    <property type="entry name" value="HisK_dim/P_sf"/>
</dbReference>
<dbReference type="InterPro" id="IPR035965">
    <property type="entry name" value="PAS-like_dom_sf"/>
</dbReference>
<dbReference type="InterPro" id="IPR000780">
    <property type="entry name" value="CheR_MeTrfase"/>
</dbReference>
<dbReference type="InterPro" id="IPR003594">
    <property type="entry name" value="HATPase_dom"/>
</dbReference>
<evidence type="ECO:0000313" key="8">
    <source>
        <dbReference type="Proteomes" id="UP000622317"/>
    </source>
</evidence>
<reference evidence="7" key="1">
    <citation type="submission" date="2020-09" db="EMBL/GenBank/DDBJ databases">
        <title>Pelagicoccus enzymogenes sp. nov. with an EPS production, isolated from marine sediment.</title>
        <authorList>
            <person name="Feng X."/>
        </authorList>
    </citation>
    <scope>NUCLEOTIDE SEQUENCE</scope>
    <source>
        <strain evidence="7">NFK12</strain>
    </source>
</reference>
<dbReference type="Pfam" id="PF00512">
    <property type="entry name" value="HisKA"/>
    <property type="match status" value="1"/>
</dbReference>
<dbReference type="PROSITE" id="PS50109">
    <property type="entry name" value="HIS_KIN"/>
    <property type="match status" value="1"/>
</dbReference>
<comment type="catalytic activity">
    <reaction evidence="1">
        <text>ATP + protein L-histidine = ADP + protein N-phospho-L-histidine.</text>
        <dbReference type="EC" id="2.7.13.3"/>
    </reaction>
</comment>
<dbReference type="InterPro" id="IPR003661">
    <property type="entry name" value="HisK_dim/P_dom"/>
</dbReference>
<feature type="domain" description="Histidine kinase" evidence="4">
    <location>
        <begin position="968"/>
        <end position="1182"/>
    </location>
</feature>
<dbReference type="Gene3D" id="3.30.450.20">
    <property type="entry name" value="PAS domain"/>
    <property type="match status" value="2"/>
</dbReference>
<dbReference type="GO" id="GO:0000156">
    <property type="term" value="F:phosphorelay response regulator activity"/>
    <property type="evidence" value="ECO:0007669"/>
    <property type="project" value="InterPro"/>
</dbReference>
<accession>A0A927FAI6</accession>
<evidence type="ECO:0000259" key="6">
    <source>
        <dbReference type="PROSITE" id="PS50123"/>
    </source>
</evidence>
<dbReference type="Pfam" id="PF03705">
    <property type="entry name" value="CheR_N"/>
    <property type="match status" value="1"/>
</dbReference>
<dbReference type="SMART" id="SM00387">
    <property type="entry name" value="HATPase_c"/>
    <property type="match status" value="1"/>
</dbReference>
<dbReference type="GO" id="GO:0008984">
    <property type="term" value="F:protein-glutamate methylesterase activity"/>
    <property type="evidence" value="ECO:0007669"/>
    <property type="project" value="InterPro"/>
</dbReference>
<feature type="coiled-coil region" evidence="3">
    <location>
        <begin position="661"/>
        <end position="691"/>
    </location>
</feature>
<dbReference type="InterPro" id="IPR036890">
    <property type="entry name" value="HATPase_C_sf"/>
</dbReference>
<name>A0A927FAI6_9BACT</name>
<dbReference type="CDD" id="cd00082">
    <property type="entry name" value="HisKA"/>
    <property type="match status" value="1"/>
</dbReference>
<dbReference type="InterPro" id="IPR005467">
    <property type="entry name" value="His_kinase_dom"/>
</dbReference>
<dbReference type="Gene3D" id="3.40.50.180">
    <property type="entry name" value="Methylesterase CheB, C-terminal domain"/>
    <property type="match status" value="1"/>
</dbReference>
<dbReference type="Gene3D" id="3.40.50.150">
    <property type="entry name" value="Vaccinia Virus protein VP39"/>
    <property type="match status" value="1"/>
</dbReference>
<dbReference type="SUPFAM" id="SSF52738">
    <property type="entry name" value="Methylesterase CheB, C-terminal domain"/>
    <property type="match status" value="1"/>
</dbReference>
<dbReference type="SUPFAM" id="SSF47757">
    <property type="entry name" value="Chemotaxis receptor methyltransferase CheR, N-terminal domain"/>
    <property type="match status" value="1"/>
</dbReference>
<dbReference type="RefSeq" id="WP_191617943.1">
    <property type="nucleotide sequence ID" value="NZ_JACYFG010000038.1"/>
</dbReference>
<dbReference type="InterPro" id="IPR022641">
    <property type="entry name" value="CheR_N"/>
</dbReference>
<evidence type="ECO:0000256" key="1">
    <source>
        <dbReference type="ARBA" id="ARBA00000085"/>
    </source>
</evidence>
<dbReference type="AlphaFoldDB" id="A0A927FAI6"/>
<comment type="caution">
    <text evidence="7">The sequence shown here is derived from an EMBL/GenBank/DDBJ whole genome shotgun (WGS) entry which is preliminary data.</text>
</comment>
<dbReference type="Gene3D" id="1.10.287.130">
    <property type="match status" value="1"/>
</dbReference>
<dbReference type="CDD" id="cd00130">
    <property type="entry name" value="PAS"/>
    <property type="match status" value="1"/>
</dbReference>
<gene>
    <name evidence="7" type="ORF">IEN85_15145</name>
</gene>
<evidence type="ECO:0000256" key="2">
    <source>
        <dbReference type="ARBA" id="ARBA00012438"/>
    </source>
</evidence>
<dbReference type="GO" id="GO:0006935">
    <property type="term" value="P:chemotaxis"/>
    <property type="evidence" value="ECO:0007669"/>
    <property type="project" value="InterPro"/>
</dbReference>
<dbReference type="SUPFAM" id="SSF55874">
    <property type="entry name" value="ATPase domain of HSP90 chaperone/DNA topoisomerase II/histidine kinase"/>
    <property type="match status" value="1"/>
</dbReference>
<dbReference type="InterPro" id="IPR000673">
    <property type="entry name" value="Sig_transdc_resp-reg_Me-estase"/>
</dbReference>
<organism evidence="7 8">
    <name type="scientific">Pelagicoccus enzymogenes</name>
    <dbReference type="NCBI Taxonomy" id="2773457"/>
    <lineage>
        <taxon>Bacteria</taxon>
        <taxon>Pseudomonadati</taxon>
        <taxon>Verrucomicrobiota</taxon>
        <taxon>Opitutia</taxon>
        <taxon>Puniceicoccales</taxon>
        <taxon>Pelagicoccaceae</taxon>
        <taxon>Pelagicoccus</taxon>
    </lineage>
</organism>
<dbReference type="SMART" id="SM00388">
    <property type="entry name" value="HisKA"/>
    <property type="match status" value="1"/>
</dbReference>
<dbReference type="EC" id="2.7.13.3" evidence="2"/>
<evidence type="ECO:0000259" key="5">
    <source>
        <dbReference type="PROSITE" id="PS50113"/>
    </source>
</evidence>
<dbReference type="GO" id="GO:0000155">
    <property type="term" value="F:phosphorelay sensor kinase activity"/>
    <property type="evidence" value="ECO:0007669"/>
    <property type="project" value="InterPro"/>
</dbReference>
<dbReference type="Gene3D" id="3.30.565.10">
    <property type="entry name" value="Histidine kinase-like ATPase, C-terminal domain"/>
    <property type="match status" value="1"/>
</dbReference>
<dbReference type="InterPro" id="IPR050903">
    <property type="entry name" value="Bact_Chemotaxis_MeTrfase"/>
</dbReference>
<feature type="domain" description="CheR-type methyltransferase" evidence="6">
    <location>
        <begin position="188"/>
        <end position="464"/>
    </location>
</feature>
<dbReference type="SMART" id="SM00138">
    <property type="entry name" value="MeTrc"/>
    <property type="match status" value="1"/>
</dbReference>
<dbReference type="Pfam" id="PF01339">
    <property type="entry name" value="CheB_methylest"/>
    <property type="match status" value="1"/>
</dbReference>
<evidence type="ECO:0000313" key="7">
    <source>
        <dbReference type="EMBL" id="MBD5780835.1"/>
    </source>
</evidence>
<dbReference type="InterPro" id="IPR035909">
    <property type="entry name" value="CheB_C"/>
</dbReference>
<sequence>MSETTRISGYVVLSCGYQNTESLERFFAEADPKSGVCYFVCADLPLRHSIRIYELLKSVSMLPVYAVDSTLKLEPNAIYLCPGFTKVALVGEQLTVEANRSNLRNRGTLALMLTAFSQKADRAALVSIADTPLLESASLNQFRRCGGLVLEEEREELAGQDSAWVDRVLSVVSMQEALREHFGMAQSSVSEEEKREQAQLRSLFELMAEEVKVDFSLYKSEVFKRRVFNRVRRRNLEGLADYLELARSDLEEPKALYQEFIVGSQRFFKDAEVIEAFVEKVIPRLFERHADGSEIRIWVAGSASGEEAYSLAMLMEEHAAEQGIESPNFKIFATDVHTTSLKDSVKGFYPDAALKDLSSERIDRFFIRTKRGFSVTPKLRRRVVFARHDILRDPPFSRLDLVCCRNLVSYLKPAAQKKAIGMMLFSLQLQGLLCLGLTETPNSYHGQLEAFDNQARIFLKKSDTFLSPTLLSPTSATRFNVDSLSLAPTSNLSEPSQISGLNAIMERFMPPSIVIDDLGEILHTFGDCEAYLRPMTGRVSLYYEDRVLPELKLSLHQLRSRALHSQSKVACRCTIVRPSGEAEQLSLSVEPLRGIRQFEDCVLAIFGDEQVFREAESVIEPIDESFLKGKEGPDSETELRDELRLMKLRLSETVRQLETSNHDLQLANEELLTSNEELQTTNEELHSVNQELFSVNSEYESKNRDLVSLNEDINNFLSSTEIGTVFVDANLRIRKFTPAAHAILNLLPTDIGRPIDHISHNLIGYKSLVSDTRRVIEEGKGMETEARMEAGVLLLVRILPFRTGKDEVTGAVIALIDITDLKQAETQVAESRRRLQMALEAADFGVWTFDVTKGSFECDSRVERFFGFAGGSKQDRDAFLKKVDFTVERFLSREPGSKDGSDAAIQDSWSFVASDGEFRYLSTRAVVYRGVNGEVRQISGILWDETKTKWSEQQVLQKKNDLETLLYVVSHDLREPLRAIQSFSALLGERYRDQLEGSGQDFLDRIERAAVRMTALLDDVLSLSRINKMDTDSEMVSGSELVQSVLRSLEDSIQKTGAKVVVSSDLPNIKANYTYAKQALSNLVSNALKFVNPGEAPDIEITPFVSDADRFVGIEVRDRGPGVPEESLDRIFMLFQRAVGRDVEGTGAGLAIVKQIALKHGGDAWYEPRSGGGSKFTITFSR</sequence>
<feature type="domain" description="PAC" evidence="5">
    <location>
        <begin position="780"/>
        <end position="830"/>
    </location>
</feature>
<proteinExistence type="predicted"/>
<dbReference type="Pfam" id="PF02518">
    <property type="entry name" value="HATPase_c"/>
    <property type="match status" value="1"/>
</dbReference>
<dbReference type="PROSITE" id="PS50113">
    <property type="entry name" value="PAC"/>
    <property type="match status" value="1"/>
</dbReference>
<evidence type="ECO:0000259" key="4">
    <source>
        <dbReference type="PROSITE" id="PS50109"/>
    </source>
</evidence>
<dbReference type="SUPFAM" id="SSF55785">
    <property type="entry name" value="PYP-like sensor domain (PAS domain)"/>
    <property type="match status" value="2"/>
</dbReference>
<dbReference type="EMBL" id="JACYFG010000038">
    <property type="protein sequence ID" value="MBD5780835.1"/>
    <property type="molecule type" value="Genomic_DNA"/>
</dbReference>
<dbReference type="InterPro" id="IPR000014">
    <property type="entry name" value="PAS"/>
</dbReference>
<keyword evidence="3" id="KW-0175">Coiled coil</keyword>
<dbReference type="InterPro" id="IPR000700">
    <property type="entry name" value="PAS-assoc_C"/>
</dbReference>
<dbReference type="GO" id="GO:0008757">
    <property type="term" value="F:S-adenosylmethionine-dependent methyltransferase activity"/>
    <property type="evidence" value="ECO:0007669"/>
    <property type="project" value="InterPro"/>
</dbReference>
<dbReference type="InterPro" id="IPR029063">
    <property type="entry name" value="SAM-dependent_MTases_sf"/>
</dbReference>
<dbReference type="PRINTS" id="PR00996">
    <property type="entry name" value="CHERMTFRASE"/>
</dbReference>